<dbReference type="AlphaFoldDB" id="A0A068QV83"/>
<evidence type="ECO:0000313" key="3">
    <source>
        <dbReference type="EMBL" id="TYP02020.1"/>
    </source>
</evidence>
<dbReference type="Pfam" id="PF25670">
    <property type="entry name" value="Phage_tail_C_2"/>
    <property type="match status" value="1"/>
</dbReference>
<dbReference type="STRING" id="351671.XDD1_2872"/>
<dbReference type="InterPro" id="IPR058008">
    <property type="entry name" value="Gp26_C"/>
</dbReference>
<dbReference type="Proteomes" id="UP000324170">
    <property type="component" value="Unassembled WGS sequence"/>
</dbReference>
<reference evidence="3 5" key="2">
    <citation type="submission" date="2019-07" db="EMBL/GenBank/DDBJ databases">
        <title>Genomic Encyclopedia of Type Strains, Phase I: the one thousand microbial genomes (KMG-I) project.</title>
        <authorList>
            <person name="Kyrpides N."/>
        </authorList>
    </citation>
    <scope>NUCLEOTIDE SEQUENCE [LARGE SCALE GENOMIC DNA]</scope>
    <source>
        <strain evidence="3 5">DSM 17909</strain>
    </source>
</reference>
<evidence type="ECO:0000313" key="2">
    <source>
        <dbReference type="EMBL" id="CDG18571.1"/>
    </source>
</evidence>
<reference evidence="2 4" key="1">
    <citation type="submission" date="2013-07" db="EMBL/GenBank/DDBJ databases">
        <authorList>
            <person name="Genoscope - CEA"/>
        </authorList>
    </citation>
    <scope>NUCLEOTIDE SEQUENCE [LARGE SCALE GENOMIC DNA]</scope>
    <source>
        <strain evidence="2">FRM16</strain>
        <strain evidence="4">FRM16 / DSM 17909</strain>
    </source>
</reference>
<dbReference type="HOGENOM" id="CLU_1194519_0_0_6"/>
<dbReference type="Proteomes" id="UP000032721">
    <property type="component" value="Chromosome"/>
</dbReference>
<dbReference type="EMBL" id="FO704550">
    <property type="protein sequence ID" value="CDG18571.1"/>
    <property type="molecule type" value="Genomic_DNA"/>
</dbReference>
<name>A0A068QV83_9GAMM</name>
<evidence type="ECO:0000313" key="4">
    <source>
        <dbReference type="Proteomes" id="UP000032721"/>
    </source>
</evidence>
<feature type="domain" description="Phage tail protein C-terminal" evidence="1">
    <location>
        <begin position="88"/>
        <end position="152"/>
    </location>
</feature>
<organism evidence="2 4">
    <name type="scientific">Xenorhabdus doucetiae</name>
    <dbReference type="NCBI Taxonomy" id="351671"/>
    <lineage>
        <taxon>Bacteria</taxon>
        <taxon>Pseudomonadati</taxon>
        <taxon>Pseudomonadota</taxon>
        <taxon>Gammaproteobacteria</taxon>
        <taxon>Enterobacterales</taxon>
        <taxon>Morganellaceae</taxon>
        <taxon>Xenorhabdus</taxon>
    </lineage>
</organism>
<dbReference type="EMBL" id="VNHN01000047">
    <property type="protein sequence ID" value="TYP02020.1"/>
    <property type="molecule type" value="Genomic_DNA"/>
</dbReference>
<accession>A0A068QV83</accession>
<gene>
    <name evidence="3" type="ORF">LY16_02612</name>
    <name evidence="2" type="ORF">XDD1_2872</name>
</gene>
<sequence>MGTLVVGSPGTSPAMDANALSASGWYSGHGAQAINFYNKYAPIMVMTRTGGDGTGMIAQIQVDDLGIASRYRQNNRWSKWSEVWSTGNTTKDGNGFLRASSPIIQIHPDGTFTTNDESEGATVAKLGTGHYQVSGVLGYNADGAWGVHGGIPHRRTTTALNSSTLMIRCTRMAASRLRHFTVNTRTCLSGSIKFIIYQSPLKMLDFLSKPDHACNHENSSDTRTKTCPRIDA</sequence>
<proteinExistence type="predicted"/>
<evidence type="ECO:0000259" key="1">
    <source>
        <dbReference type="Pfam" id="PF25670"/>
    </source>
</evidence>
<protein>
    <recommendedName>
        <fullName evidence="1">Phage tail protein C-terminal domain-containing protein</fullName>
    </recommendedName>
</protein>
<keyword evidence="5" id="KW-1185">Reference proteome</keyword>
<dbReference type="KEGG" id="xdo:XDD1_2872"/>
<evidence type="ECO:0000313" key="5">
    <source>
        <dbReference type="Proteomes" id="UP000324170"/>
    </source>
</evidence>